<keyword evidence="3" id="KW-1185">Reference proteome</keyword>
<dbReference type="EMBL" id="QUAE01000014">
    <property type="protein sequence ID" value="REJ07964.1"/>
    <property type="molecule type" value="Genomic_DNA"/>
</dbReference>
<keyword evidence="1" id="KW-0472">Membrane</keyword>
<evidence type="ECO:0000256" key="1">
    <source>
        <dbReference type="SAM" id="Phobius"/>
    </source>
</evidence>
<gene>
    <name evidence="2" type="ORF">DYE48_15095</name>
</gene>
<feature type="transmembrane region" description="Helical" evidence="1">
    <location>
        <begin position="36"/>
        <end position="54"/>
    </location>
</feature>
<dbReference type="Proteomes" id="UP000256305">
    <property type="component" value="Unassembled WGS sequence"/>
</dbReference>
<evidence type="ECO:0000313" key="2">
    <source>
        <dbReference type="EMBL" id="REJ07964.1"/>
    </source>
</evidence>
<proteinExistence type="predicted"/>
<accession>A0A3E0J5H6</accession>
<name>A0A3E0J5H6_9BACI</name>
<keyword evidence="1" id="KW-0812">Transmembrane</keyword>
<sequence length="65" mass="7429">MFSINKMNKHQKRAGMILLALLIILLPFLSERVNSLLILIIYFAVYCGVMYSVGKITNGKDYSNF</sequence>
<dbReference type="AlphaFoldDB" id="A0A3E0J5H6"/>
<feature type="transmembrane region" description="Helical" evidence="1">
    <location>
        <begin position="12"/>
        <end position="30"/>
    </location>
</feature>
<comment type="caution">
    <text evidence="2">The sequence shown here is derived from an EMBL/GenBank/DDBJ whole genome shotgun (WGS) entry which is preliminary data.</text>
</comment>
<reference evidence="2 3" key="1">
    <citation type="submission" date="2018-08" db="EMBL/GenBank/DDBJ databases">
        <title>Genome sequence of Halobacillus trueperi KCTC 3686.</title>
        <authorList>
            <person name="Cho K.H."/>
            <person name="Kwak M.-J."/>
            <person name="Kim B.-Y."/>
            <person name="Chun J."/>
        </authorList>
    </citation>
    <scope>NUCLEOTIDE SEQUENCE [LARGE SCALE GENOMIC DNA]</scope>
    <source>
        <strain evidence="2 3">KCTC 3686</strain>
    </source>
</reference>
<organism evidence="2 3">
    <name type="scientific">Halobacillus trueperi</name>
    <dbReference type="NCBI Taxonomy" id="156205"/>
    <lineage>
        <taxon>Bacteria</taxon>
        <taxon>Bacillati</taxon>
        <taxon>Bacillota</taxon>
        <taxon>Bacilli</taxon>
        <taxon>Bacillales</taxon>
        <taxon>Bacillaceae</taxon>
        <taxon>Halobacillus</taxon>
    </lineage>
</organism>
<protein>
    <submittedName>
        <fullName evidence="2">Uncharacterized protein</fullName>
    </submittedName>
</protein>
<evidence type="ECO:0000313" key="3">
    <source>
        <dbReference type="Proteomes" id="UP000256305"/>
    </source>
</evidence>
<keyword evidence="1" id="KW-1133">Transmembrane helix</keyword>